<reference evidence="2" key="1">
    <citation type="submission" date="2020-01" db="EMBL/GenBank/DDBJ databases">
        <title>Draft genome sequence of the Termite Coptotermes fromosanus.</title>
        <authorList>
            <person name="Itakura S."/>
            <person name="Yosikawa Y."/>
            <person name="Umezawa K."/>
        </authorList>
    </citation>
    <scope>NUCLEOTIDE SEQUENCE [LARGE SCALE GENOMIC DNA]</scope>
</reference>
<dbReference type="EMBL" id="BLKM01000384">
    <property type="protein sequence ID" value="GFG32730.1"/>
    <property type="molecule type" value="Genomic_DNA"/>
</dbReference>
<protein>
    <submittedName>
        <fullName evidence="1">Uncharacterized protein</fullName>
    </submittedName>
</protein>
<dbReference type="OrthoDB" id="8065733at2759"/>
<dbReference type="PANTHER" id="PTHR47331:SF4">
    <property type="entry name" value="PEPTIDASE S1 DOMAIN-CONTAINING PROTEIN"/>
    <property type="match status" value="1"/>
</dbReference>
<accession>A0A6L2PML3</accession>
<proteinExistence type="predicted"/>
<dbReference type="Pfam" id="PF05380">
    <property type="entry name" value="Peptidase_A17"/>
    <property type="match status" value="1"/>
</dbReference>
<dbReference type="InterPro" id="IPR008042">
    <property type="entry name" value="Retrotrans_Pao"/>
</dbReference>
<sequence>MWCLNKLAEDNAQLHPKAAQMSHNDFYVDDLLSGSQTLAEAIQLQKDKSSILQQAGFLLRKWASNNLELLATIPENLRETQNVLPLDKEDSVSTLGLLWNPTSDQFQLKCQITSTAEVHTTNKHSILSTVASVFDPLGLISPIIISCKILLQKLWQAKLQQDEPVPTPLLHKWSRMQQQLPSVSHITINHKVLCANATDIQFHGFSDNSERAYGASLYFCSTDLYGEITCELLCAISKVAPIKKTTLPRLEVCSALLLANLYKKANRTHFLIGEPLTTLSSKDLTNIKFNRLSRWHQLQQQVQQFWK</sequence>
<gene>
    <name evidence="1" type="ORF">Cfor_03348</name>
</gene>
<dbReference type="AlphaFoldDB" id="A0A6L2PML3"/>
<dbReference type="InParanoid" id="A0A6L2PML3"/>
<comment type="caution">
    <text evidence="1">The sequence shown here is derived from an EMBL/GenBank/DDBJ whole genome shotgun (WGS) entry which is preliminary data.</text>
</comment>
<evidence type="ECO:0000313" key="1">
    <source>
        <dbReference type="EMBL" id="GFG32730.1"/>
    </source>
</evidence>
<dbReference type="PANTHER" id="PTHR47331">
    <property type="entry name" value="PHD-TYPE DOMAIN-CONTAINING PROTEIN"/>
    <property type="match status" value="1"/>
</dbReference>
<dbReference type="Proteomes" id="UP000502823">
    <property type="component" value="Unassembled WGS sequence"/>
</dbReference>
<keyword evidence="2" id="KW-1185">Reference proteome</keyword>
<name>A0A6L2PML3_COPFO</name>
<evidence type="ECO:0000313" key="2">
    <source>
        <dbReference type="Proteomes" id="UP000502823"/>
    </source>
</evidence>
<organism evidence="1 2">
    <name type="scientific">Coptotermes formosanus</name>
    <name type="common">Formosan subterranean termite</name>
    <dbReference type="NCBI Taxonomy" id="36987"/>
    <lineage>
        <taxon>Eukaryota</taxon>
        <taxon>Metazoa</taxon>
        <taxon>Ecdysozoa</taxon>
        <taxon>Arthropoda</taxon>
        <taxon>Hexapoda</taxon>
        <taxon>Insecta</taxon>
        <taxon>Pterygota</taxon>
        <taxon>Neoptera</taxon>
        <taxon>Polyneoptera</taxon>
        <taxon>Dictyoptera</taxon>
        <taxon>Blattodea</taxon>
        <taxon>Blattoidea</taxon>
        <taxon>Termitoidae</taxon>
        <taxon>Rhinotermitidae</taxon>
        <taxon>Coptotermes</taxon>
    </lineage>
</organism>